<proteinExistence type="predicted"/>
<keyword evidence="3" id="KW-1185">Reference proteome</keyword>
<feature type="region of interest" description="Disordered" evidence="1">
    <location>
        <begin position="52"/>
        <end position="162"/>
    </location>
</feature>
<dbReference type="EMBL" id="GL888050">
    <property type="protein sequence ID" value="EGI68792.1"/>
    <property type="molecule type" value="Genomic_DNA"/>
</dbReference>
<evidence type="ECO:0000313" key="2">
    <source>
        <dbReference type="EMBL" id="EGI68792.1"/>
    </source>
</evidence>
<accession>F4WAN4</accession>
<gene>
    <name evidence="2" type="ORF">G5I_02572</name>
</gene>
<dbReference type="InParanoid" id="F4WAN4"/>
<feature type="compositionally biased region" description="Basic and acidic residues" evidence="1">
    <location>
        <begin position="72"/>
        <end position="89"/>
    </location>
</feature>
<dbReference type="AlphaFoldDB" id="F4WAN4"/>
<evidence type="ECO:0000256" key="1">
    <source>
        <dbReference type="SAM" id="MobiDB-lite"/>
    </source>
</evidence>
<evidence type="ECO:0000313" key="3">
    <source>
        <dbReference type="Proteomes" id="UP000007755"/>
    </source>
</evidence>
<sequence length="162" mass="18528">MKEVPSLRKGKDRKDVTASRVKNISNKIRVMLEVVLSVVLFYHQIRLDIGGQRQGPIKRPRACLHASGQAGESREKEKQEVKEPGRVRSEEEETRSGGPRRSTKKDNDYDDDDDEWQRNNVLQDGETKATRWISVDMTRSNHGSFIDPPDRLRIPSCLTDGD</sequence>
<dbReference type="Proteomes" id="UP000007755">
    <property type="component" value="Unassembled WGS sequence"/>
</dbReference>
<protein>
    <submittedName>
        <fullName evidence="2">Uncharacterized protein</fullName>
    </submittedName>
</protein>
<organism evidence="3">
    <name type="scientific">Acromyrmex echinatior</name>
    <name type="common">Panamanian leafcutter ant</name>
    <name type="synonym">Acromyrmex octospinosus echinatior</name>
    <dbReference type="NCBI Taxonomy" id="103372"/>
    <lineage>
        <taxon>Eukaryota</taxon>
        <taxon>Metazoa</taxon>
        <taxon>Ecdysozoa</taxon>
        <taxon>Arthropoda</taxon>
        <taxon>Hexapoda</taxon>
        <taxon>Insecta</taxon>
        <taxon>Pterygota</taxon>
        <taxon>Neoptera</taxon>
        <taxon>Endopterygota</taxon>
        <taxon>Hymenoptera</taxon>
        <taxon>Apocrita</taxon>
        <taxon>Aculeata</taxon>
        <taxon>Formicoidea</taxon>
        <taxon>Formicidae</taxon>
        <taxon>Myrmicinae</taxon>
        <taxon>Acromyrmex</taxon>
    </lineage>
</organism>
<reference evidence="2" key="1">
    <citation type="submission" date="2011-02" db="EMBL/GenBank/DDBJ databases">
        <title>The genome of the leaf-cutting ant Acromyrmex echinatior suggests key adaptations to social evolution and fungus farming.</title>
        <authorList>
            <person name="Nygaard S."/>
            <person name="Zhang G."/>
        </authorList>
    </citation>
    <scope>NUCLEOTIDE SEQUENCE</scope>
</reference>
<name>F4WAN4_ACREC</name>